<evidence type="ECO:0000313" key="2">
    <source>
        <dbReference type="EMBL" id="BAP54925.1"/>
    </source>
</evidence>
<gene>
    <name evidence="2" type="ORF">THII_0628</name>
</gene>
<dbReference type="Proteomes" id="UP000031623">
    <property type="component" value="Chromosome"/>
</dbReference>
<sequence length="116" mass="13411">MMPKKIYPTNVLTQAQAILDAWKHIDLNLKIGELSQTDLEADIAKSKLIQSQLNELKAKFTDIRNQRDTLYVGIWDKVKRVRNGVKGIYGDDSSQYERIGGTRRSERKPHKRKQTT</sequence>
<accession>A0A090AJ75</accession>
<feature type="compositionally biased region" description="Basic residues" evidence="1">
    <location>
        <begin position="105"/>
        <end position="116"/>
    </location>
</feature>
<keyword evidence="3" id="KW-1185">Reference proteome</keyword>
<name>A0A090AJ75_9GAMM</name>
<dbReference type="EMBL" id="AP014633">
    <property type="protein sequence ID" value="BAP54925.1"/>
    <property type="molecule type" value="Genomic_DNA"/>
</dbReference>
<protein>
    <submittedName>
        <fullName evidence="2">Uncharacterized protein</fullName>
    </submittedName>
</protein>
<dbReference type="OrthoDB" id="1362521at2"/>
<feature type="region of interest" description="Disordered" evidence="1">
    <location>
        <begin position="88"/>
        <end position="116"/>
    </location>
</feature>
<organism evidence="2 3">
    <name type="scientific">Thioploca ingrica</name>
    <dbReference type="NCBI Taxonomy" id="40754"/>
    <lineage>
        <taxon>Bacteria</taxon>
        <taxon>Pseudomonadati</taxon>
        <taxon>Pseudomonadota</taxon>
        <taxon>Gammaproteobacteria</taxon>
        <taxon>Thiotrichales</taxon>
        <taxon>Thiotrichaceae</taxon>
        <taxon>Thioploca</taxon>
    </lineage>
</organism>
<dbReference type="HOGENOM" id="CLU_2095773_0_0_6"/>
<evidence type="ECO:0000313" key="3">
    <source>
        <dbReference type="Proteomes" id="UP000031623"/>
    </source>
</evidence>
<dbReference type="AlphaFoldDB" id="A0A090AJ75"/>
<reference evidence="2" key="1">
    <citation type="journal article" date="2014" name="ISME J.">
        <title>Ecophysiology of Thioploca ingrica as revealed by the complete genome sequence supplemented with proteomic evidence.</title>
        <authorList>
            <person name="Kojima H."/>
            <person name="Ogura Y."/>
            <person name="Yamamoto N."/>
            <person name="Togashi T."/>
            <person name="Mori H."/>
            <person name="Watanabe T."/>
            <person name="Nemoto F."/>
            <person name="Kurokawa K."/>
            <person name="Hayashi T."/>
            <person name="Fukui M."/>
        </authorList>
    </citation>
    <scope>NUCLEOTIDE SEQUENCE [LARGE SCALE GENOMIC DNA]</scope>
</reference>
<dbReference type="KEGG" id="tig:THII_0628"/>
<evidence type="ECO:0000256" key="1">
    <source>
        <dbReference type="SAM" id="MobiDB-lite"/>
    </source>
</evidence>
<proteinExistence type="predicted"/>